<organism evidence="3 5">
    <name type="scientific">Bursaphelenchus xylophilus</name>
    <name type="common">Pinewood nematode worm</name>
    <name type="synonym">Aphelenchoides xylophilus</name>
    <dbReference type="NCBI Taxonomy" id="6326"/>
    <lineage>
        <taxon>Eukaryota</taxon>
        <taxon>Metazoa</taxon>
        <taxon>Ecdysozoa</taxon>
        <taxon>Nematoda</taxon>
        <taxon>Chromadorea</taxon>
        <taxon>Rhabditida</taxon>
        <taxon>Tylenchina</taxon>
        <taxon>Tylenchomorpha</taxon>
        <taxon>Aphelenchoidea</taxon>
        <taxon>Aphelenchoididae</taxon>
        <taxon>Bursaphelenchus</taxon>
    </lineage>
</organism>
<name>A0A1I7SRF3_BURXY</name>
<dbReference type="Proteomes" id="UP000659654">
    <property type="component" value="Unassembled WGS sequence"/>
</dbReference>
<sequence length="317" mass="36474">MQTRARETREETTVTRTTDVSKLITLDLGNPTQAGDLKLNLRKRASDLSEWSHSEPEDLNIYDPRLWECFGDFYPPERDRATVGGRPFGIIRPFLILDRWLAFQKKRWATLGMFLQACYDWWYGVEQGPGQKYLTDFEAQTRPKPIEGKETQSTTNQATNVTAVTKVDLKPKPKPKGLTEWIVDDSHDEESWADPDDSDSMPLENDLWPVYEIFKDRGVGLDTDGDISDLEFLPGKRCVKKKKKLGGVPKDLQFITEDIWDRIIGETVPIPSFALEMSAKRVKEEEDMEQTRIKNLRNSACSNAGRSRNRMQKRKAE</sequence>
<dbReference type="OrthoDB" id="10530342at2759"/>
<dbReference type="EMBL" id="CAJFCV020000002">
    <property type="protein sequence ID" value="CAG9102505.1"/>
    <property type="molecule type" value="Genomic_DNA"/>
</dbReference>
<keyword evidence="4" id="KW-1185">Reference proteome</keyword>
<reference evidence="5" key="1">
    <citation type="submission" date="2016-11" db="UniProtKB">
        <authorList>
            <consortium name="WormBaseParasite"/>
        </authorList>
    </citation>
    <scope>IDENTIFICATION</scope>
</reference>
<proteinExistence type="predicted"/>
<dbReference type="Proteomes" id="UP000095284">
    <property type="component" value="Unplaced"/>
</dbReference>
<dbReference type="Proteomes" id="UP000582659">
    <property type="component" value="Unassembled WGS sequence"/>
</dbReference>
<dbReference type="EMBL" id="CAJFDI010000002">
    <property type="protein sequence ID" value="CAD5218037.1"/>
    <property type="molecule type" value="Genomic_DNA"/>
</dbReference>
<feature type="compositionally biased region" description="Basic residues" evidence="1">
    <location>
        <begin position="307"/>
        <end position="317"/>
    </location>
</feature>
<dbReference type="AlphaFoldDB" id="A0A1I7SRF3"/>
<evidence type="ECO:0000313" key="4">
    <source>
        <dbReference type="Proteomes" id="UP000659654"/>
    </source>
</evidence>
<accession>A0A1I7SRF3</accession>
<dbReference type="WBParaSite" id="BXY_1561700.1">
    <property type="protein sequence ID" value="BXY_1561700.1"/>
    <property type="gene ID" value="BXY_1561700"/>
</dbReference>
<feature type="compositionally biased region" description="Polar residues" evidence="1">
    <location>
        <begin position="296"/>
        <end position="306"/>
    </location>
</feature>
<reference evidence="2" key="2">
    <citation type="submission" date="2020-09" db="EMBL/GenBank/DDBJ databases">
        <authorList>
            <person name="Kikuchi T."/>
        </authorList>
    </citation>
    <scope>NUCLEOTIDE SEQUENCE</scope>
    <source>
        <strain evidence="2">Ka4C1</strain>
    </source>
</reference>
<evidence type="ECO:0000313" key="3">
    <source>
        <dbReference type="Proteomes" id="UP000095284"/>
    </source>
</evidence>
<protein>
    <submittedName>
        <fullName evidence="2">(pine wood nematode) hypothetical protein</fullName>
    </submittedName>
</protein>
<feature type="region of interest" description="Disordered" evidence="1">
    <location>
        <begin position="284"/>
        <end position="317"/>
    </location>
</feature>
<evidence type="ECO:0000313" key="5">
    <source>
        <dbReference type="WBParaSite" id="BXY_1561700.1"/>
    </source>
</evidence>
<gene>
    <name evidence="2" type="ORF">BXYJ_LOCUS5430</name>
</gene>
<evidence type="ECO:0000256" key="1">
    <source>
        <dbReference type="SAM" id="MobiDB-lite"/>
    </source>
</evidence>
<evidence type="ECO:0000313" key="2">
    <source>
        <dbReference type="EMBL" id="CAD5218037.1"/>
    </source>
</evidence>